<dbReference type="Proteomes" id="UP000306954">
    <property type="component" value="Unassembled WGS sequence"/>
</dbReference>
<reference evidence="2 3" key="1">
    <citation type="submission" date="2019-03" db="EMBL/GenBank/DDBJ databases">
        <title>Sequencing 23 genomes of Wallemia ichthyophaga.</title>
        <authorList>
            <person name="Gostincar C."/>
        </authorList>
    </citation>
    <scope>NUCLEOTIDE SEQUENCE [LARGE SCALE GENOMIC DNA]</scope>
    <source>
        <strain evidence="2 3">EXF-8621</strain>
    </source>
</reference>
<dbReference type="OMA" id="HNANMEH"/>
<protein>
    <submittedName>
        <fullName evidence="2">Uncharacterized protein</fullName>
    </submittedName>
</protein>
<dbReference type="OrthoDB" id="2506317at2759"/>
<evidence type="ECO:0000313" key="3">
    <source>
        <dbReference type="Proteomes" id="UP000306954"/>
    </source>
</evidence>
<organism evidence="2 3">
    <name type="scientific">Wallemia ichthyophaga</name>
    <dbReference type="NCBI Taxonomy" id="245174"/>
    <lineage>
        <taxon>Eukaryota</taxon>
        <taxon>Fungi</taxon>
        <taxon>Dikarya</taxon>
        <taxon>Basidiomycota</taxon>
        <taxon>Wallemiomycotina</taxon>
        <taxon>Wallemiomycetes</taxon>
        <taxon>Wallemiales</taxon>
        <taxon>Wallemiaceae</taxon>
        <taxon>Wallemia</taxon>
    </lineage>
</organism>
<name>A0A4T0IRU5_WALIC</name>
<gene>
    <name evidence="2" type="ORF">E3P90_03032</name>
</gene>
<sequence length="133" mass="15138">MSLSSNNNNNPEDLITLVKSPSVQRPRIPKLPTELHPLPPDISAYFVYPLSLEPYTLDLLPKLRHNANMEHDKHVNYLNERNALIESKKREEMKRVAPGWNGAWDTLEPSTLSKSKGKSVDDELVEGLERLAK</sequence>
<accession>A0A4T0IRU5</accession>
<proteinExistence type="predicted"/>
<dbReference type="AlphaFoldDB" id="A0A4T0IRU5"/>
<evidence type="ECO:0000256" key="1">
    <source>
        <dbReference type="SAM" id="MobiDB-lite"/>
    </source>
</evidence>
<dbReference type="EMBL" id="SPOF01000035">
    <property type="protein sequence ID" value="TIB09981.1"/>
    <property type="molecule type" value="Genomic_DNA"/>
</dbReference>
<comment type="caution">
    <text evidence="2">The sequence shown here is derived from an EMBL/GenBank/DDBJ whole genome shotgun (WGS) entry which is preliminary data.</text>
</comment>
<evidence type="ECO:0000313" key="2">
    <source>
        <dbReference type="EMBL" id="TIB09981.1"/>
    </source>
</evidence>
<feature type="compositionally biased region" description="Polar residues" evidence="1">
    <location>
        <begin position="1"/>
        <end position="11"/>
    </location>
</feature>
<feature type="region of interest" description="Disordered" evidence="1">
    <location>
        <begin position="1"/>
        <end position="34"/>
    </location>
</feature>